<organism evidence="1 2">
    <name type="scientific">Clavelina lepadiformis</name>
    <name type="common">Light-bulb sea squirt</name>
    <name type="synonym">Ascidia lepadiformis</name>
    <dbReference type="NCBI Taxonomy" id="159417"/>
    <lineage>
        <taxon>Eukaryota</taxon>
        <taxon>Metazoa</taxon>
        <taxon>Chordata</taxon>
        <taxon>Tunicata</taxon>
        <taxon>Ascidiacea</taxon>
        <taxon>Aplousobranchia</taxon>
        <taxon>Clavelinidae</taxon>
        <taxon>Clavelina</taxon>
    </lineage>
</organism>
<accession>A0ABP0GUL6</accession>
<name>A0ABP0GUL6_CLALP</name>
<proteinExistence type="predicted"/>
<dbReference type="EMBL" id="CAWYQH010000152">
    <property type="protein sequence ID" value="CAK8695421.1"/>
    <property type="molecule type" value="Genomic_DNA"/>
</dbReference>
<dbReference type="Proteomes" id="UP001642483">
    <property type="component" value="Unassembled WGS sequence"/>
</dbReference>
<comment type="caution">
    <text evidence="1">The sequence shown here is derived from an EMBL/GenBank/DDBJ whole genome shotgun (WGS) entry which is preliminary data.</text>
</comment>
<keyword evidence="2" id="KW-1185">Reference proteome</keyword>
<evidence type="ECO:0000313" key="1">
    <source>
        <dbReference type="EMBL" id="CAK8695421.1"/>
    </source>
</evidence>
<sequence>MEIADGLPKIKYKNTPGVTKVSFSFQQLYGLFENNGTIFLGETTTNTNIQQPTAKTATGHRQSNLTELVSSLHKFSEEIEQVCFYVQFILFQKDVGKQ</sequence>
<evidence type="ECO:0000313" key="2">
    <source>
        <dbReference type="Proteomes" id="UP001642483"/>
    </source>
</evidence>
<protein>
    <submittedName>
        <fullName evidence="1">Uncharacterized protein</fullName>
    </submittedName>
</protein>
<reference evidence="1 2" key="1">
    <citation type="submission" date="2024-02" db="EMBL/GenBank/DDBJ databases">
        <authorList>
            <person name="Daric V."/>
            <person name="Darras S."/>
        </authorList>
    </citation>
    <scope>NUCLEOTIDE SEQUENCE [LARGE SCALE GENOMIC DNA]</scope>
</reference>
<gene>
    <name evidence="1" type="ORF">CVLEPA_LOCUS28699</name>
</gene>